<evidence type="ECO:0000313" key="4">
    <source>
        <dbReference type="Proteomes" id="UP001549167"/>
    </source>
</evidence>
<dbReference type="NCBIfam" id="TIGR00732">
    <property type="entry name" value="dprA"/>
    <property type="match status" value="1"/>
</dbReference>
<dbReference type="SUPFAM" id="SSF102405">
    <property type="entry name" value="MCP/YpsA-like"/>
    <property type="match status" value="1"/>
</dbReference>
<dbReference type="EMBL" id="JBEPMX010000001">
    <property type="protein sequence ID" value="MET3682123.1"/>
    <property type="molecule type" value="Genomic_DNA"/>
</dbReference>
<organism evidence="3 4">
    <name type="scientific">Alkalibacillus flavidus</name>
    <dbReference type="NCBI Taxonomy" id="546021"/>
    <lineage>
        <taxon>Bacteria</taxon>
        <taxon>Bacillati</taxon>
        <taxon>Bacillota</taxon>
        <taxon>Bacilli</taxon>
        <taxon>Bacillales</taxon>
        <taxon>Bacillaceae</taxon>
        <taxon>Alkalibacillus</taxon>
    </lineage>
</organism>
<comment type="caution">
    <text evidence="3">The sequence shown here is derived from an EMBL/GenBank/DDBJ whole genome shotgun (WGS) entry which is preliminary data.</text>
</comment>
<dbReference type="InterPro" id="IPR057666">
    <property type="entry name" value="DrpA_SLOG"/>
</dbReference>
<dbReference type="Gene3D" id="3.40.50.450">
    <property type="match status" value="1"/>
</dbReference>
<proteinExistence type="inferred from homology"/>
<comment type="similarity">
    <text evidence="1">Belongs to the DprA/Smf family.</text>
</comment>
<dbReference type="RefSeq" id="WP_354218531.1">
    <property type="nucleotide sequence ID" value="NZ_JBEPMX010000001.1"/>
</dbReference>
<dbReference type="Proteomes" id="UP001549167">
    <property type="component" value="Unassembled WGS sequence"/>
</dbReference>
<dbReference type="PANTHER" id="PTHR43022:SF1">
    <property type="entry name" value="PROTEIN SMF"/>
    <property type="match status" value="1"/>
</dbReference>
<dbReference type="PANTHER" id="PTHR43022">
    <property type="entry name" value="PROTEIN SMF"/>
    <property type="match status" value="1"/>
</dbReference>
<protein>
    <submittedName>
        <fullName evidence="3">DNA processing protein</fullName>
    </submittedName>
</protein>
<evidence type="ECO:0000313" key="3">
    <source>
        <dbReference type="EMBL" id="MET3682123.1"/>
    </source>
</evidence>
<dbReference type="InterPro" id="IPR003488">
    <property type="entry name" value="DprA"/>
</dbReference>
<name>A0ABV2KRA4_9BACI</name>
<dbReference type="Pfam" id="PF02481">
    <property type="entry name" value="DNA_processg_A"/>
    <property type="match status" value="1"/>
</dbReference>
<accession>A0ABV2KRA4</accession>
<sequence length="297" mass="33813">MHVKQSFLLFLILETRLMKRQLLSRYLLEHSHLDPLLDASSTELSLIFSLPTEQASKLNHLLHDERYKQQMWQRFCNLSVITWFDSSYPDSLRLIPDPPLILYYQGNLKLLATPMISVIGSRTPSQDAEQKISYILKELVKHQFTIVSGMAKGVDGLSHEFALKQKIGTIAVLGFGFNYIYPARHRELFQRISKNGLILSEYPPETRAQKWHFPERNRIISGLSRATLIVEAAEKSGTMITADQALEQAKDVFVIPDSIFLPQAKGCHRLLQEGAIPVTAPEQLIEYLSSGAWIHST</sequence>
<evidence type="ECO:0000259" key="2">
    <source>
        <dbReference type="Pfam" id="PF02481"/>
    </source>
</evidence>
<evidence type="ECO:0000256" key="1">
    <source>
        <dbReference type="ARBA" id="ARBA00006525"/>
    </source>
</evidence>
<feature type="domain" description="Smf/DprA SLOG" evidence="2">
    <location>
        <begin position="80"/>
        <end position="288"/>
    </location>
</feature>
<keyword evidence="4" id="KW-1185">Reference proteome</keyword>
<gene>
    <name evidence="3" type="ORF">ABID56_000202</name>
</gene>
<reference evidence="3 4" key="1">
    <citation type="submission" date="2024-06" db="EMBL/GenBank/DDBJ databases">
        <title>Genomic Encyclopedia of Type Strains, Phase IV (KMG-IV): sequencing the most valuable type-strain genomes for metagenomic binning, comparative biology and taxonomic classification.</title>
        <authorList>
            <person name="Goeker M."/>
        </authorList>
    </citation>
    <scope>NUCLEOTIDE SEQUENCE [LARGE SCALE GENOMIC DNA]</scope>
    <source>
        <strain evidence="3 4">DSM 23520</strain>
    </source>
</reference>